<sequence>MTSSQPSGTQPSNIVQNTRVQEALEAWSTQKDPQTHSDVLRRAASGKLLLDISSSEFADPANPMQEGDKLAVTSVSDGEGKDLLLAFTENPRLEAFSPAEKTTSLAQPGAAALKQAMENHDGIVIDAGTPGAFVAYSDELGRAFGDSPADAAQLASALVDGGVQLDAFVRMLKDAVVYVGGLPVTDEAGEVTGYTVATATHPDGRQLHALFTSPAELWAWKSDAIAQPTTLDRIVASAAEDGMQGLVVNPVGPAAELSLDWFEVTGDDQTAK</sequence>
<protein>
    <recommendedName>
        <fullName evidence="1">SseB protein N-terminal domain-containing protein</fullName>
    </recommendedName>
</protein>
<keyword evidence="3" id="KW-1185">Reference proteome</keyword>
<dbReference type="Proteomes" id="UP001519362">
    <property type="component" value="Unassembled WGS sequence"/>
</dbReference>
<dbReference type="RefSeq" id="WP_165136730.1">
    <property type="nucleotide sequence ID" value="NZ_CP049253.1"/>
</dbReference>
<reference evidence="2 3" key="1">
    <citation type="submission" date="2021-03" db="EMBL/GenBank/DDBJ databases">
        <title>Sequencing the genomes of 1000 actinobacteria strains.</title>
        <authorList>
            <person name="Klenk H.-P."/>
        </authorList>
    </citation>
    <scope>NUCLEOTIDE SEQUENCE [LARGE SCALE GENOMIC DNA]</scope>
    <source>
        <strain evidence="2 3">DSM 24221</strain>
    </source>
</reference>
<proteinExistence type="predicted"/>
<dbReference type="Pfam" id="PF07179">
    <property type="entry name" value="SseB"/>
    <property type="match status" value="2"/>
</dbReference>
<gene>
    <name evidence="2" type="ORF">JOF34_000888</name>
</gene>
<dbReference type="InterPro" id="IPR009839">
    <property type="entry name" value="SseB_N"/>
</dbReference>
<feature type="domain" description="SseB protein N-terminal" evidence="1">
    <location>
        <begin position="21"/>
        <end position="139"/>
    </location>
</feature>
<comment type="caution">
    <text evidence="2">The sequence shown here is derived from an EMBL/GenBank/DDBJ whole genome shotgun (WGS) entry which is preliminary data.</text>
</comment>
<organism evidence="2 3">
    <name type="scientific">Microbacterium amylolyticum</name>
    <dbReference type="NCBI Taxonomy" id="936337"/>
    <lineage>
        <taxon>Bacteria</taxon>
        <taxon>Bacillati</taxon>
        <taxon>Actinomycetota</taxon>
        <taxon>Actinomycetes</taxon>
        <taxon>Micrococcales</taxon>
        <taxon>Microbacteriaceae</taxon>
        <taxon>Microbacterium</taxon>
    </lineage>
</organism>
<accession>A0ABS4ZG89</accession>
<evidence type="ECO:0000313" key="2">
    <source>
        <dbReference type="EMBL" id="MBP2436302.1"/>
    </source>
</evidence>
<evidence type="ECO:0000259" key="1">
    <source>
        <dbReference type="Pfam" id="PF07179"/>
    </source>
</evidence>
<dbReference type="EMBL" id="JAGIOL010000001">
    <property type="protein sequence ID" value="MBP2436302.1"/>
    <property type="molecule type" value="Genomic_DNA"/>
</dbReference>
<feature type="domain" description="SseB protein N-terminal" evidence="1">
    <location>
        <begin position="161"/>
        <end position="254"/>
    </location>
</feature>
<name>A0ABS4ZG89_9MICO</name>
<evidence type="ECO:0000313" key="3">
    <source>
        <dbReference type="Proteomes" id="UP001519362"/>
    </source>
</evidence>